<evidence type="ECO:0000313" key="2">
    <source>
        <dbReference type="Proteomes" id="UP001154282"/>
    </source>
</evidence>
<dbReference type="EMBL" id="CAMGYJ010000005">
    <property type="protein sequence ID" value="CAI0423110.1"/>
    <property type="molecule type" value="Genomic_DNA"/>
</dbReference>
<dbReference type="AlphaFoldDB" id="A0AAV0KLM0"/>
<evidence type="ECO:0000313" key="1">
    <source>
        <dbReference type="EMBL" id="CAI0423110.1"/>
    </source>
</evidence>
<gene>
    <name evidence="1" type="ORF">LITE_LOCUS19392</name>
</gene>
<name>A0AAV0KLM0_9ROSI</name>
<keyword evidence="2" id="KW-1185">Reference proteome</keyword>
<organism evidence="1 2">
    <name type="scientific">Linum tenue</name>
    <dbReference type="NCBI Taxonomy" id="586396"/>
    <lineage>
        <taxon>Eukaryota</taxon>
        <taxon>Viridiplantae</taxon>
        <taxon>Streptophyta</taxon>
        <taxon>Embryophyta</taxon>
        <taxon>Tracheophyta</taxon>
        <taxon>Spermatophyta</taxon>
        <taxon>Magnoliopsida</taxon>
        <taxon>eudicotyledons</taxon>
        <taxon>Gunneridae</taxon>
        <taxon>Pentapetalae</taxon>
        <taxon>rosids</taxon>
        <taxon>fabids</taxon>
        <taxon>Malpighiales</taxon>
        <taxon>Linaceae</taxon>
        <taxon>Linum</taxon>
    </lineage>
</organism>
<protein>
    <submittedName>
        <fullName evidence="1">Uncharacterized protein</fullName>
    </submittedName>
</protein>
<proteinExistence type="predicted"/>
<comment type="caution">
    <text evidence="1">The sequence shown here is derived from an EMBL/GenBank/DDBJ whole genome shotgun (WGS) entry which is preliminary data.</text>
</comment>
<sequence length="62" mass="7325">MCMKMNPRYLTHCCGLTMFCSSLMWGVILWRLAIPWLTLCLLTWRHISTADHFPPQLYDHLG</sequence>
<reference evidence="1" key="1">
    <citation type="submission" date="2022-08" db="EMBL/GenBank/DDBJ databases">
        <authorList>
            <person name="Gutierrez-Valencia J."/>
        </authorList>
    </citation>
    <scope>NUCLEOTIDE SEQUENCE</scope>
</reference>
<dbReference type="Proteomes" id="UP001154282">
    <property type="component" value="Unassembled WGS sequence"/>
</dbReference>
<accession>A0AAV0KLM0</accession>